<proteinExistence type="predicted"/>
<dbReference type="EMBL" id="JBBKZT010000019">
    <property type="protein sequence ID" value="MEJ8851051.1"/>
    <property type="molecule type" value="Genomic_DNA"/>
</dbReference>
<dbReference type="RefSeq" id="WP_340346566.1">
    <property type="nucleotide sequence ID" value="NZ_JBBKZT010000019.1"/>
</dbReference>
<evidence type="ECO:0000256" key="2">
    <source>
        <dbReference type="SAM" id="SignalP"/>
    </source>
</evidence>
<gene>
    <name evidence="3" type="ORF">WKW82_30730</name>
</gene>
<dbReference type="SUPFAM" id="SSF160975">
    <property type="entry name" value="AF1531-like"/>
    <property type="match status" value="1"/>
</dbReference>
<protein>
    <submittedName>
        <fullName evidence="3">Helix-hairpin-helix domain-containing protein</fullName>
    </submittedName>
</protein>
<keyword evidence="2" id="KW-0732">Signal</keyword>
<feature type="chain" id="PRO_5045963054" evidence="2">
    <location>
        <begin position="21"/>
        <end position="171"/>
    </location>
</feature>
<accession>A0ABU8WU26</accession>
<dbReference type="Pfam" id="PF12836">
    <property type="entry name" value="HHH_3"/>
    <property type="match status" value="1"/>
</dbReference>
<organism evidence="3 4">
    <name type="scientific">Variovorax rhizosphaerae</name>
    <dbReference type="NCBI Taxonomy" id="1836200"/>
    <lineage>
        <taxon>Bacteria</taxon>
        <taxon>Pseudomonadati</taxon>
        <taxon>Pseudomonadota</taxon>
        <taxon>Betaproteobacteria</taxon>
        <taxon>Burkholderiales</taxon>
        <taxon>Comamonadaceae</taxon>
        <taxon>Variovorax</taxon>
    </lineage>
</organism>
<dbReference type="Gene3D" id="1.10.150.320">
    <property type="entry name" value="Photosystem II 12 kDa extrinsic protein"/>
    <property type="match status" value="1"/>
</dbReference>
<name>A0ABU8WU26_9BURK</name>
<feature type="signal peptide" evidence="2">
    <location>
        <begin position="1"/>
        <end position="20"/>
    </location>
</feature>
<reference evidence="3 4" key="1">
    <citation type="submission" date="2024-03" db="EMBL/GenBank/DDBJ databases">
        <title>Novel species of the genus Variovorax.</title>
        <authorList>
            <person name="Liu Q."/>
            <person name="Xin Y.-H."/>
        </authorList>
    </citation>
    <scope>NUCLEOTIDE SEQUENCE [LARGE SCALE GENOMIC DNA]</scope>
    <source>
        <strain evidence="3 4">KACC 18900</strain>
    </source>
</reference>
<feature type="compositionally biased region" description="Low complexity" evidence="1">
    <location>
        <begin position="102"/>
        <end position="141"/>
    </location>
</feature>
<evidence type="ECO:0000313" key="3">
    <source>
        <dbReference type="EMBL" id="MEJ8851051.1"/>
    </source>
</evidence>
<comment type="caution">
    <text evidence="3">The sequence shown here is derived from an EMBL/GenBank/DDBJ whole genome shotgun (WGS) entry which is preliminary data.</text>
</comment>
<dbReference type="Proteomes" id="UP001385892">
    <property type="component" value="Unassembled WGS sequence"/>
</dbReference>
<sequence length="171" mass="16635">MFKKIATAFVGALLAVSSFAAVEANKGTAAELDSLKGVGPAMSKRIVDARAQGEFKDWADFMHRVKGVKDKSAAKLSSEGLTINGQAFTPASKDEGKKKSGKSAASEPAATSAATASAPPATTPAATPAASPAASGPAMKAAVTPVVVQAAPAVAGAATAAAPAAKAASGK</sequence>
<evidence type="ECO:0000313" key="4">
    <source>
        <dbReference type="Proteomes" id="UP001385892"/>
    </source>
</evidence>
<keyword evidence="4" id="KW-1185">Reference proteome</keyword>
<evidence type="ECO:0000256" key="1">
    <source>
        <dbReference type="SAM" id="MobiDB-lite"/>
    </source>
</evidence>
<feature type="region of interest" description="Disordered" evidence="1">
    <location>
        <begin position="84"/>
        <end position="141"/>
    </location>
</feature>